<dbReference type="GO" id="GO:0005524">
    <property type="term" value="F:ATP binding"/>
    <property type="evidence" value="ECO:0007669"/>
    <property type="project" value="UniProtKB-UniRule"/>
</dbReference>
<evidence type="ECO:0000256" key="6">
    <source>
        <dbReference type="ARBA" id="ARBA00023065"/>
    </source>
</evidence>
<feature type="coiled-coil region" evidence="13">
    <location>
        <begin position="89"/>
        <end position="132"/>
    </location>
</feature>
<dbReference type="Pfam" id="PF00401">
    <property type="entry name" value="ATP-synt_DE"/>
    <property type="match status" value="1"/>
</dbReference>
<dbReference type="PANTHER" id="PTHR13822:SF10">
    <property type="entry name" value="ATP SYNTHASE EPSILON CHAIN, CHLOROPLASTIC"/>
    <property type="match status" value="1"/>
</dbReference>
<evidence type="ECO:0000256" key="11">
    <source>
        <dbReference type="HAMAP-Rule" id="MF_00530"/>
    </source>
</evidence>
<organism evidence="16">
    <name type="scientific">Tetraphis pellucida</name>
    <dbReference type="NCBI Taxonomy" id="37420"/>
    <lineage>
        <taxon>Eukaryota</taxon>
        <taxon>Viridiplantae</taxon>
        <taxon>Streptophyta</taxon>
        <taxon>Embryophyta</taxon>
        <taxon>Bryophyta</taxon>
        <taxon>Bryophytina</taxon>
        <taxon>Tetraphidopsida</taxon>
        <taxon>Tetraphidales</taxon>
        <taxon>Tetraphidaceae</taxon>
        <taxon>Tetraphis</taxon>
    </lineage>
</organism>
<comment type="function">
    <text evidence="11 12">Produces ATP from ADP in the presence of a proton gradient across the membrane.</text>
</comment>
<dbReference type="RefSeq" id="YP_009041020.1">
    <property type="nucleotide sequence ID" value="NC_024291.1"/>
</dbReference>
<dbReference type="InterPro" id="IPR020547">
    <property type="entry name" value="ATP_synth_F1_esu_C"/>
</dbReference>
<geneLocation type="chloroplast" evidence="16"/>
<name>A0A060D8P0_9BRYO</name>
<feature type="domain" description="ATP synthase F1 complex delta/epsilon subunit N-terminal" evidence="15">
    <location>
        <begin position="3"/>
        <end position="80"/>
    </location>
</feature>
<dbReference type="PANTHER" id="PTHR13822">
    <property type="entry name" value="ATP SYNTHASE DELTA/EPSILON CHAIN"/>
    <property type="match status" value="1"/>
</dbReference>
<dbReference type="GO" id="GO:0009535">
    <property type="term" value="C:chloroplast thylakoid membrane"/>
    <property type="evidence" value="ECO:0007669"/>
    <property type="project" value="UniProtKB-SubCell"/>
</dbReference>
<dbReference type="FunFam" id="2.60.15.10:FF:000002">
    <property type="entry name" value="ATP synthase epsilon chain, chloroplastic"/>
    <property type="match status" value="1"/>
</dbReference>
<evidence type="ECO:0000256" key="8">
    <source>
        <dbReference type="ARBA" id="ARBA00023136"/>
    </source>
</evidence>
<dbReference type="CDD" id="cd12152">
    <property type="entry name" value="F1-ATPase_delta"/>
    <property type="match status" value="1"/>
</dbReference>
<evidence type="ECO:0000256" key="9">
    <source>
        <dbReference type="ARBA" id="ARBA00023196"/>
    </source>
</evidence>
<proteinExistence type="inferred from homology"/>
<dbReference type="GO" id="GO:0046933">
    <property type="term" value="F:proton-transporting ATP synthase activity, rotational mechanism"/>
    <property type="evidence" value="ECO:0007669"/>
    <property type="project" value="UniProtKB-UniRule"/>
</dbReference>
<evidence type="ECO:0000256" key="10">
    <source>
        <dbReference type="ARBA" id="ARBA00023310"/>
    </source>
</evidence>
<dbReference type="SUPFAM" id="SSF51344">
    <property type="entry name" value="Epsilon subunit of F1F0-ATP synthase N-terminal domain"/>
    <property type="match status" value="1"/>
</dbReference>
<keyword evidence="4 12" id="KW-0934">Plastid</keyword>
<evidence type="ECO:0000256" key="3">
    <source>
        <dbReference type="ARBA" id="ARBA00022448"/>
    </source>
</evidence>
<dbReference type="NCBIfam" id="TIGR01216">
    <property type="entry name" value="ATP_synt_epsi"/>
    <property type="match status" value="1"/>
</dbReference>
<keyword evidence="3 11" id="KW-0813">Transport</keyword>
<keyword evidence="6 11" id="KW-0406">Ion transport</keyword>
<evidence type="ECO:0000259" key="15">
    <source>
        <dbReference type="Pfam" id="PF02823"/>
    </source>
</evidence>
<evidence type="ECO:0000256" key="12">
    <source>
        <dbReference type="RuleBase" id="RU003655"/>
    </source>
</evidence>
<dbReference type="HAMAP" id="MF_00530">
    <property type="entry name" value="ATP_synth_epsil_bac"/>
    <property type="match status" value="1"/>
</dbReference>
<evidence type="ECO:0000256" key="2">
    <source>
        <dbReference type="ARBA" id="ARBA00005712"/>
    </source>
</evidence>
<evidence type="ECO:0000256" key="4">
    <source>
        <dbReference type="ARBA" id="ARBA00022640"/>
    </source>
</evidence>
<evidence type="ECO:0000256" key="1">
    <source>
        <dbReference type="ARBA" id="ARBA00004170"/>
    </source>
</evidence>
<keyword evidence="7 11" id="KW-0793">Thylakoid</keyword>
<dbReference type="GO" id="GO:0045259">
    <property type="term" value="C:proton-transporting ATP synthase complex"/>
    <property type="evidence" value="ECO:0007669"/>
    <property type="project" value="UniProtKB-KW"/>
</dbReference>
<evidence type="ECO:0000256" key="7">
    <source>
        <dbReference type="ARBA" id="ARBA00023078"/>
    </source>
</evidence>
<keyword evidence="9 11" id="KW-0139">CF(1)</keyword>
<dbReference type="InterPro" id="IPR036771">
    <property type="entry name" value="ATPsynth_dsu/esu_N"/>
</dbReference>
<keyword evidence="16" id="KW-0150">Chloroplast</keyword>
<protein>
    <recommendedName>
        <fullName evidence="11 12">ATP synthase epsilon chain, chloroplastic</fullName>
    </recommendedName>
    <alternativeName>
        <fullName evidence="11">ATP synthase F1 sector epsilon subunit</fullName>
    </alternativeName>
    <alternativeName>
        <fullName evidence="11">F-ATPase epsilon subunit</fullName>
    </alternativeName>
</protein>
<feature type="domain" description="ATP synthase epsilon subunit C-terminal" evidence="14">
    <location>
        <begin position="86"/>
        <end position="130"/>
    </location>
</feature>
<keyword evidence="5 11" id="KW-0375">Hydrogen ion transport</keyword>
<evidence type="ECO:0000256" key="13">
    <source>
        <dbReference type="SAM" id="Coils"/>
    </source>
</evidence>
<comment type="subcellular location">
    <subcellularLocation>
        <location evidence="1">Membrane</location>
        <topology evidence="1">Peripheral membrane protein</topology>
    </subcellularLocation>
    <subcellularLocation>
        <location evidence="11">Plastid</location>
        <location evidence="11">Chloroplast thylakoid membrane</location>
        <topology evidence="11">Peripheral membrane protein</topology>
    </subcellularLocation>
</comment>
<dbReference type="Gene3D" id="6.10.140.480">
    <property type="match status" value="1"/>
</dbReference>
<gene>
    <name evidence="11 16" type="primary">atpE</name>
</gene>
<dbReference type="AlphaFoldDB" id="A0A060D8P0"/>
<evidence type="ECO:0000256" key="5">
    <source>
        <dbReference type="ARBA" id="ARBA00022781"/>
    </source>
</evidence>
<dbReference type="Pfam" id="PF02823">
    <property type="entry name" value="ATP-synt_DE_N"/>
    <property type="match status" value="1"/>
</dbReference>
<dbReference type="InterPro" id="IPR020546">
    <property type="entry name" value="ATP_synth_F1_dsu/esu_N"/>
</dbReference>
<comment type="subunit">
    <text evidence="11 12">F-type ATPases have 2 components, CF(1) - the catalytic core - and CF(0) - the membrane proton channel. CF(1) has five subunits: alpha(3), beta(3), gamma(1), delta(1), epsilon(1). CF(0) has three main subunits: a, b and c.</text>
</comment>
<evidence type="ECO:0000313" key="16">
    <source>
        <dbReference type="EMBL" id="AIB08478.1"/>
    </source>
</evidence>
<keyword evidence="10 11" id="KW-0066">ATP synthesis</keyword>
<dbReference type="InterPro" id="IPR001469">
    <property type="entry name" value="ATP_synth_F1_dsu/esu"/>
</dbReference>
<keyword evidence="13" id="KW-0175">Coiled coil</keyword>
<comment type="similarity">
    <text evidence="2 11 12">Belongs to the ATPase epsilon chain family.</text>
</comment>
<accession>A0A060D8P0</accession>
<dbReference type="GeneID" id="19592380"/>
<keyword evidence="8 11" id="KW-0472">Membrane</keyword>
<evidence type="ECO:0000259" key="14">
    <source>
        <dbReference type="Pfam" id="PF00401"/>
    </source>
</evidence>
<sequence>MTLNLRVMAPNRIVWNSEVQEIILSTNSGRIGILPNHAPLLTALDIGIIKIRLNTQWSTMALMGGFAMIDNNRMIILVNEVEKASEINFQEAQETFQIAQNKLAQAEGRKQIIEANLTLKRAKARLEAIKEVSSFN</sequence>
<dbReference type="EMBL" id="KJ817846">
    <property type="protein sequence ID" value="AIB08478.1"/>
    <property type="molecule type" value="Genomic_DNA"/>
</dbReference>
<reference evidence="16" key="1">
    <citation type="journal article" date="2014" name="BMC Genomics">
        <title>Organellar genomes of the four-toothed moss, Tetraphis pellucida.</title>
        <authorList>
            <person name="Bell N.E."/>
            <person name="Boore J.L."/>
            <person name="Mishler B.D."/>
            <person name="Hyvonen J."/>
        </authorList>
    </citation>
    <scope>NUCLEOTIDE SEQUENCE</scope>
</reference>
<dbReference type="Gene3D" id="2.60.15.10">
    <property type="entry name" value="F0F1 ATP synthase delta/epsilon subunit, N-terminal"/>
    <property type="match status" value="1"/>
</dbReference>